<dbReference type="Proteomes" id="UP000319894">
    <property type="component" value="Unassembled WGS sequence"/>
</dbReference>
<dbReference type="AlphaFoldDB" id="A0A554NBL0"/>
<comment type="similarity">
    <text evidence="1 3">Belongs to the enoyl-CoA hydratase/isomerase family.</text>
</comment>
<dbReference type="SUPFAM" id="SSF52096">
    <property type="entry name" value="ClpP/crotonase"/>
    <property type="match status" value="1"/>
</dbReference>
<dbReference type="PROSITE" id="PS00166">
    <property type="entry name" value="ENOYL_COA_HYDRATASE"/>
    <property type="match status" value="1"/>
</dbReference>
<dbReference type="RefSeq" id="WP_144261830.1">
    <property type="nucleotide sequence ID" value="NZ_QMDX01000004.1"/>
</dbReference>
<dbReference type="InterPro" id="IPR014748">
    <property type="entry name" value="Enoyl-CoA_hydra_C"/>
</dbReference>
<comment type="caution">
    <text evidence="4">The sequence shown here is derived from an EMBL/GenBank/DDBJ whole genome shotgun (WGS) entry which is preliminary data.</text>
</comment>
<gene>
    <name evidence="4" type="ORF">DP107_09040</name>
</gene>
<evidence type="ECO:0000256" key="3">
    <source>
        <dbReference type="RuleBase" id="RU003707"/>
    </source>
</evidence>
<dbReference type="PANTHER" id="PTHR43459:SF1">
    <property type="entry name" value="EG:BACN32G11.4 PROTEIN"/>
    <property type="match status" value="1"/>
</dbReference>
<dbReference type="OrthoDB" id="27846at2157"/>
<accession>A0A554NBL0</accession>
<protein>
    <submittedName>
        <fullName evidence="4">Enoyl-CoA hydratase</fullName>
    </submittedName>
</protein>
<evidence type="ECO:0000256" key="2">
    <source>
        <dbReference type="ARBA" id="ARBA00023239"/>
    </source>
</evidence>
<reference evidence="4 5" key="1">
    <citation type="submission" date="2018-06" db="EMBL/GenBank/DDBJ databases">
        <title>Natronomonas sp. F16-60 a new haloarchaeon isolated from a solar saltern of Isla Cristina, Huelva, Spain.</title>
        <authorList>
            <person name="Duran-Viseras A."/>
            <person name="Sanchez-Porro C."/>
            <person name="Ventosa A."/>
        </authorList>
    </citation>
    <scope>NUCLEOTIDE SEQUENCE [LARGE SCALE GENOMIC DNA]</scope>
    <source>
        <strain evidence="4 5">F16-60</strain>
    </source>
</reference>
<dbReference type="InterPro" id="IPR001753">
    <property type="entry name" value="Enoyl-CoA_hydra/iso"/>
</dbReference>
<dbReference type="CDD" id="cd06558">
    <property type="entry name" value="crotonase-like"/>
    <property type="match status" value="1"/>
</dbReference>
<proteinExistence type="inferred from homology"/>
<dbReference type="InterPro" id="IPR029045">
    <property type="entry name" value="ClpP/crotonase-like_dom_sf"/>
</dbReference>
<dbReference type="InParanoid" id="A0A554NBL0"/>
<dbReference type="Gene3D" id="3.90.226.10">
    <property type="entry name" value="2-enoyl-CoA Hydratase, Chain A, domain 1"/>
    <property type="match status" value="1"/>
</dbReference>
<evidence type="ECO:0000256" key="1">
    <source>
        <dbReference type="ARBA" id="ARBA00005254"/>
    </source>
</evidence>
<dbReference type="FunFam" id="1.10.12.10:FF:000001">
    <property type="entry name" value="Probable enoyl-CoA hydratase, mitochondrial"/>
    <property type="match status" value="1"/>
</dbReference>
<organism evidence="4 5">
    <name type="scientific">Haloglomus irregulare</name>
    <dbReference type="NCBI Taxonomy" id="2234134"/>
    <lineage>
        <taxon>Archaea</taxon>
        <taxon>Methanobacteriati</taxon>
        <taxon>Methanobacteriota</taxon>
        <taxon>Stenosarchaea group</taxon>
        <taxon>Halobacteria</taxon>
        <taxon>Halobacteriales</taxon>
        <taxon>Natronomonadaceae</taxon>
        <taxon>Haloglomus</taxon>
    </lineage>
</organism>
<name>A0A554NBL0_9EURY</name>
<evidence type="ECO:0000313" key="4">
    <source>
        <dbReference type="EMBL" id="TSD14380.1"/>
    </source>
</evidence>
<dbReference type="EMBL" id="QMDX01000004">
    <property type="protein sequence ID" value="TSD14380.1"/>
    <property type="molecule type" value="Genomic_DNA"/>
</dbReference>
<dbReference type="GO" id="GO:0016836">
    <property type="term" value="F:hydro-lyase activity"/>
    <property type="evidence" value="ECO:0007669"/>
    <property type="project" value="UniProtKB-ARBA"/>
</dbReference>
<dbReference type="Gene3D" id="1.10.12.10">
    <property type="entry name" value="Lyase 2-enoyl-coa Hydratase, Chain A, domain 2"/>
    <property type="match status" value="1"/>
</dbReference>
<sequence>MTEPVLYDVEDGVATVTLNRPDNRNALTAEMSNAIIDAVDRAEADDEVRCLVITGREGTFCAGGDVNSMMEMMSGAAELHEAVERIQHNTHRAVMRVAQFHLPTVAKVDGVAYGAGANLAIAADVPVASTDASISFGFRQVGLAVDSGTSYLLPRIVGENKAKELVFTGEMLSAEEAGDEGIFNHVYDADAFDEQADDLVETIATGPTIALRTSKQAISQGLNMSLKEALDNEAALQAQVFATADHEEGATAFMEGRAPDFQGE</sequence>
<dbReference type="PANTHER" id="PTHR43459">
    <property type="entry name" value="ENOYL-COA HYDRATASE"/>
    <property type="match status" value="1"/>
</dbReference>
<keyword evidence="2" id="KW-0456">Lyase</keyword>
<dbReference type="InterPro" id="IPR018376">
    <property type="entry name" value="Enoyl-CoA_hyd/isom_CS"/>
</dbReference>
<keyword evidence="5" id="KW-1185">Reference proteome</keyword>
<evidence type="ECO:0000313" key="5">
    <source>
        <dbReference type="Proteomes" id="UP000319894"/>
    </source>
</evidence>
<dbReference type="Pfam" id="PF00378">
    <property type="entry name" value="ECH_1"/>
    <property type="match status" value="1"/>
</dbReference>